<evidence type="ECO:0000259" key="1">
    <source>
        <dbReference type="Pfam" id="PF13509"/>
    </source>
</evidence>
<dbReference type="Pfam" id="PF13509">
    <property type="entry name" value="S1_2"/>
    <property type="match status" value="2"/>
</dbReference>
<feature type="domain" description="Conserved virulence factor B first S1" evidence="1">
    <location>
        <begin position="4"/>
        <end position="70"/>
    </location>
</feature>
<feature type="domain" description="Conserved virulence factor B first S1" evidence="1">
    <location>
        <begin position="77"/>
        <end position="135"/>
    </location>
</feature>
<dbReference type="Gene3D" id="1.10.10.10">
    <property type="entry name" value="Winged helix-like DNA-binding domain superfamily/Winged helix DNA-binding domain"/>
    <property type="match status" value="1"/>
</dbReference>
<dbReference type="InterPro" id="IPR040764">
    <property type="entry name" value="CvfB_WH"/>
</dbReference>
<dbReference type="InterPro" id="IPR036388">
    <property type="entry name" value="WH-like_DNA-bd_sf"/>
</dbReference>
<gene>
    <name evidence="3" type="ORF">MNBD_ALPHA03-64</name>
</gene>
<name>A0A3B1AW21_9ZZZZ</name>
<proteinExistence type="predicted"/>
<feature type="domain" description="Conserved virulence factor B-like winged helix" evidence="2">
    <location>
        <begin position="226"/>
        <end position="282"/>
    </location>
</feature>
<dbReference type="InterPro" id="IPR012340">
    <property type="entry name" value="NA-bd_OB-fold"/>
</dbReference>
<dbReference type="PANTHER" id="PTHR37296:SF1">
    <property type="entry name" value="CONSERVED VIRULENCE FACTOR B"/>
    <property type="match status" value="1"/>
</dbReference>
<dbReference type="Gene3D" id="2.40.50.140">
    <property type="entry name" value="Nucleic acid-binding proteins"/>
    <property type="match status" value="2"/>
</dbReference>
<accession>A0A3B1AW21</accession>
<dbReference type="PANTHER" id="PTHR37296">
    <property type="entry name" value="CONSERVED VIRULENCE FACTOR B"/>
    <property type="match status" value="1"/>
</dbReference>
<dbReference type="InterPro" id="IPR039566">
    <property type="entry name" value="CvfB_S1_st"/>
</dbReference>
<dbReference type="PIRSF" id="PIRSF012524">
    <property type="entry name" value="YitL_S1"/>
    <property type="match status" value="1"/>
</dbReference>
<evidence type="ECO:0008006" key="4">
    <source>
        <dbReference type="Google" id="ProtNLM"/>
    </source>
</evidence>
<dbReference type="Pfam" id="PF17783">
    <property type="entry name" value="WHD_CvfB"/>
    <property type="match status" value="1"/>
</dbReference>
<protein>
    <recommendedName>
        <fullName evidence="4">S1 RNA binding domain</fullName>
    </recommendedName>
</protein>
<evidence type="ECO:0000313" key="3">
    <source>
        <dbReference type="EMBL" id="VAX04014.1"/>
    </source>
</evidence>
<evidence type="ECO:0000259" key="2">
    <source>
        <dbReference type="Pfam" id="PF17783"/>
    </source>
</evidence>
<reference evidence="3" key="1">
    <citation type="submission" date="2018-06" db="EMBL/GenBank/DDBJ databases">
        <authorList>
            <person name="Zhirakovskaya E."/>
        </authorList>
    </citation>
    <scope>NUCLEOTIDE SEQUENCE</scope>
</reference>
<organism evidence="3">
    <name type="scientific">hydrothermal vent metagenome</name>
    <dbReference type="NCBI Taxonomy" id="652676"/>
    <lineage>
        <taxon>unclassified sequences</taxon>
        <taxon>metagenomes</taxon>
        <taxon>ecological metagenomes</taxon>
    </lineage>
</organism>
<sequence>MLEIGKTHSLVVLKHVDFGVYLGQNIDDLCQEEILLPERYLPEDKAAWEVGARLTIFLYLDSEDRPIATTIIPAAEVGQCAYLPVVEKSEFGSFLDWGLMKDLLAPFKEQRVPMDVGRSYVVYLYLDVTGRIAASSLLSRHLNEQNEGDFKAQQEVELLIASRSDLGYKAVINGSHLGLIHNNEITRPIKIGDKVTGYIGELREDMRLNLTLQKVGTEIRGELAEIIVAYLETNGGQSSLTDKSSPEDINAAFHVSKSNYKKAIGKLYKSRRITLEGGVIKLKKSTKQI</sequence>
<dbReference type="EMBL" id="UOFW01000072">
    <property type="protein sequence ID" value="VAX04014.1"/>
    <property type="molecule type" value="Genomic_DNA"/>
</dbReference>
<dbReference type="InterPro" id="IPR014464">
    <property type="entry name" value="CvfB_fam"/>
</dbReference>
<dbReference type="AlphaFoldDB" id="A0A3B1AW21"/>